<feature type="compositionally biased region" description="Basic and acidic residues" evidence="1">
    <location>
        <begin position="255"/>
        <end position="265"/>
    </location>
</feature>
<evidence type="ECO:0000313" key="2">
    <source>
        <dbReference type="EMBL" id="KAG0722033.1"/>
    </source>
</evidence>
<reference evidence="2" key="1">
    <citation type="submission" date="2020-07" db="EMBL/GenBank/DDBJ databases">
        <title>The High-quality genome of the commercially important snow crab, Chionoecetes opilio.</title>
        <authorList>
            <person name="Jeong J.-H."/>
            <person name="Ryu S."/>
        </authorList>
    </citation>
    <scope>NUCLEOTIDE SEQUENCE</scope>
    <source>
        <strain evidence="2">MADBK_172401_WGS</strain>
        <tissue evidence="2">Digestive gland</tissue>
    </source>
</reference>
<accession>A0A8J4Y5T8</accession>
<dbReference type="Proteomes" id="UP000770661">
    <property type="component" value="Unassembled WGS sequence"/>
</dbReference>
<gene>
    <name evidence="2" type="ORF">GWK47_000623</name>
</gene>
<evidence type="ECO:0000313" key="3">
    <source>
        <dbReference type="Proteomes" id="UP000770661"/>
    </source>
</evidence>
<dbReference type="EMBL" id="JACEEZ010010114">
    <property type="protein sequence ID" value="KAG0722033.1"/>
    <property type="molecule type" value="Genomic_DNA"/>
</dbReference>
<keyword evidence="3" id="KW-1185">Reference proteome</keyword>
<dbReference type="AlphaFoldDB" id="A0A8J4Y5T8"/>
<feature type="compositionally biased region" description="Gly residues" evidence="1">
    <location>
        <begin position="328"/>
        <end position="337"/>
    </location>
</feature>
<organism evidence="2 3">
    <name type="scientific">Chionoecetes opilio</name>
    <name type="common">Atlantic snow crab</name>
    <name type="synonym">Cancer opilio</name>
    <dbReference type="NCBI Taxonomy" id="41210"/>
    <lineage>
        <taxon>Eukaryota</taxon>
        <taxon>Metazoa</taxon>
        <taxon>Ecdysozoa</taxon>
        <taxon>Arthropoda</taxon>
        <taxon>Crustacea</taxon>
        <taxon>Multicrustacea</taxon>
        <taxon>Malacostraca</taxon>
        <taxon>Eumalacostraca</taxon>
        <taxon>Eucarida</taxon>
        <taxon>Decapoda</taxon>
        <taxon>Pleocyemata</taxon>
        <taxon>Brachyura</taxon>
        <taxon>Eubrachyura</taxon>
        <taxon>Majoidea</taxon>
        <taxon>Majidae</taxon>
        <taxon>Chionoecetes</taxon>
    </lineage>
</organism>
<sequence length="439" mass="46263">MAGGEPAKLHKAPAPTRQAPKHCRPAPSHGGEKGAESKGQGRRSREAKATNDSIGGHPGKHHAHLTDRGRQRGRETGGKRSQGASDRPRGARRGRGGGDVPGDQRRNPTASPGCLRGKPGETPTPPPRALWGGPGGGGWGGSTPRAQHERRIHPPPVVPLQAGNAQRPLSGPWGTGRGWGEARETPTPRPRALGRVRAGVGGGGGDACDPRGPARRRIHPPSAGSTWQAGIARRPDPALGKVPGGGGGRVRRLRRPGDQHERESIAFRWFPVTGQGNAPAPTRPLEGPGGGEGWGCDAPGDRERRPKRPPWKNVGGREKTDAPTRPLGGRGGGGGATPRGPPRTKSPPQETRGKQGNPQNPGAHPRKGKAGGLQKKTTTRWGAISISGDWARCGSRGGQLYHYYRKYGTQWLDRICIIIVLTLIFGVRLNPSTSHSLPT</sequence>
<name>A0A8J4Y5T8_CHIOP</name>
<protein>
    <submittedName>
        <fullName evidence="2">Uncharacterized protein</fullName>
    </submittedName>
</protein>
<comment type="caution">
    <text evidence="2">The sequence shown here is derived from an EMBL/GenBank/DDBJ whole genome shotgun (WGS) entry which is preliminary data.</text>
</comment>
<feature type="compositionally biased region" description="Polar residues" evidence="1">
    <location>
        <begin position="346"/>
        <end position="360"/>
    </location>
</feature>
<feature type="compositionally biased region" description="Basic and acidic residues" evidence="1">
    <location>
        <begin position="64"/>
        <end position="78"/>
    </location>
</feature>
<feature type="compositionally biased region" description="Gly residues" evidence="1">
    <location>
        <begin position="132"/>
        <end position="141"/>
    </location>
</feature>
<evidence type="ECO:0000256" key="1">
    <source>
        <dbReference type="SAM" id="MobiDB-lite"/>
    </source>
</evidence>
<feature type="region of interest" description="Disordered" evidence="1">
    <location>
        <begin position="1"/>
        <end position="379"/>
    </location>
</feature>
<proteinExistence type="predicted"/>